<dbReference type="CDD" id="cd06352">
    <property type="entry name" value="PBP1_NPR_GC-like"/>
    <property type="match status" value="1"/>
</dbReference>
<organism evidence="8 9">
    <name type="scientific">Hypsibius exemplaris</name>
    <name type="common">Freshwater tardigrade</name>
    <dbReference type="NCBI Taxonomy" id="2072580"/>
    <lineage>
        <taxon>Eukaryota</taxon>
        <taxon>Metazoa</taxon>
        <taxon>Ecdysozoa</taxon>
        <taxon>Tardigrada</taxon>
        <taxon>Eutardigrada</taxon>
        <taxon>Parachela</taxon>
        <taxon>Hypsibioidea</taxon>
        <taxon>Hypsibiidae</taxon>
        <taxon>Hypsibius</taxon>
    </lineage>
</organism>
<name>A0A1W0WBR3_HYPEX</name>
<sequence>MISRTWYFIFGLILRVGSEEMDPRKIRTINIATPGSISLSSVTSLAFIAPAVESAVGDLQDKYSGIFNWTHSIIYNRSLTNYGDYGDSVDELAASWYYTRRVPADLTVFIFAGGQQEVDAINRLSAGWNTLMITSAATLPAQRNKRLSPTWLATGCCGVSNFAKTYLYLMRTNNWTSVYQVVDAASLMTPLVAQVLSDAIAKMEGIQHTIFTIPPGSRTRETYDILLREFNTSSRVLFFFGHSHSFKGLMRQAGQLLMLTNEYIYVTLEPFLNLVMFGNLSAVDDGDQILQTAYRSVIVVGIADFINHPGPEATNQIPEWKDLSSIEFNYTYKPNEQISPHVTSTYYSVLLLAEILNETLSADPHFDLRDGSALARRFFNRTVKIDDLPVYVDEVGERRTNGEIRQFNNETGKFEVIMIQSGATGQVTQVRPINWHGRSQFPANEPLCGYSGNSPRCMRAAETETIKNVVVGPEDVAVDEDTILDGIEALGKELCLRPATLQKLEEAGFGTKEDVKLMSAEEVVGLGIVLYDVLKIKKWMTPISEAISGLTVKVANLHPSASTSRAAKVARAPSQQQRMPSHRSSINLQNKSESEFELETDHALTFQKHARNLKRPHGLVLKRFVS</sequence>
<dbReference type="GO" id="GO:0016020">
    <property type="term" value="C:membrane"/>
    <property type="evidence" value="ECO:0007669"/>
    <property type="project" value="UniProtKB-SubCell"/>
</dbReference>
<dbReference type="Pfam" id="PF01094">
    <property type="entry name" value="ANF_receptor"/>
    <property type="match status" value="1"/>
</dbReference>
<feature type="compositionally biased region" description="Polar residues" evidence="5">
    <location>
        <begin position="573"/>
        <end position="587"/>
    </location>
</feature>
<evidence type="ECO:0000256" key="6">
    <source>
        <dbReference type="SAM" id="SignalP"/>
    </source>
</evidence>
<gene>
    <name evidence="8" type="ORF">BV898_13165</name>
</gene>
<dbReference type="OrthoDB" id="10261212at2759"/>
<dbReference type="AlphaFoldDB" id="A0A1W0WBR3"/>
<evidence type="ECO:0000313" key="9">
    <source>
        <dbReference type="Proteomes" id="UP000192578"/>
    </source>
</evidence>
<dbReference type="InterPro" id="IPR001828">
    <property type="entry name" value="ANF_lig-bd_rcpt"/>
</dbReference>
<reference evidence="9" key="1">
    <citation type="submission" date="2017-01" db="EMBL/GenBank/DDBJ databases">
        <title>Comparative genomics of anhydrobiosis in the tardigrade Hypsibius dujardini.</title>
        <authorList>
            <person name="Yoshida Y."/>
            <person name="Koutsovoulos G."/>
            <person name="Laetsch D."/>
            <person name="Stevens L."/>
            <person name="Kumar S."/>
            <person name="Horikawa D."/>
            <person name="Ishino K."/>
            <person name="Komine S."/>
            <person name="Tomita M."/>
            <person name="Blaxter M."/>
            <person name="Arakawa K."/>
        </authorList>
    </citation>
    <scope>NUCLEOTIDE SEQUENCE [LARGE SCALE GENOMIC DNA]</scope>
    <source>
        <strain evidence="9">Z151</strain>
    </source>
</reference>
<evidence type="ECO:0000256" key="4">
    <source>
        <dbReference type="ARBA" id="ARBA00023136"/>
    </source>
</evidence>
<comment type="subcellular location">
    <subcellularLocation>
        <location evidence="1">Membrane</location>
    </subcellularLocation>
</comment>
<evidence type="ECO:0000259" key="7">
    <source>
        <dbReference type="Pfam" id="PF01094"/>
    </source>
</evidence>
<evidence type="ECO:0000256" key="5">
    <source>
        <dbReference type="SAM" id="MobiDB-lite"/>
    </source>
</evidence>
<comment type="caution">
    <text evidence="8">The sequence shown here is derived from an EMBL/GenBank/DDBJ whole genome shotgun (WGS) entry which is preliminary data.</text>
</comment>
<keyword evidence="6" id="KW-0732">Signal</keyword>
<dbReference type="SUPFAM" id="SSF53822">
    <property type="entry name" value="Periplasmic binding protein-like I"/>
    <property type="match status" value="1"/>
</dbReference>
<dbReference type="Gene3D" id="3.40.50.2300">
    <property type="match status" value="2"/>
</dbReference>
<evidence type="ECO:0000313" key="8">
    <source>
        <dbReference type="EMBL" id="OQV12603.1"/>
    </source>
</evidence>
<feature type="chain" id="PRO_5013003632" description="Receptor ligand binding region domain-containing protein" evidence="6">
    <location>
        <begin position="19"/>
        <end position="626"/>
    </location>
</feature>
<accession>A0A1W0WBR3</accession>
<keyword evidence="3" id="KW-1133">Transmembrane helix</keyword>
<dbReference type="Proteomes" id="UP000192578">
    <property type="component" value="Unassembled WGS sequence"/>
</dbReference>
<keyword evidence="2" id="KW-0812">Transmembrane</keyword>
<evidence type="ECO:0000256" key="1">
    <source>
        <dbReference type="ARBA" id="ARBA00004370"/>
    </source>
</evidence>
<dbReference type="InterPro" id="IPR028082">
    <property type="entry name" value="Peripla_BP_I"/>
</dbReference>
<keyword evidence="4" id="KW-0472">Membrane</keyword>
<feature type="region of interest" description="Disordered" evidence="5">
    <location>
        <begin position="564"/>
        <end position="587"/>
    </location>
</feature>
<evidence type="ECO:0000256" key="2">
    <source>
        <dbReference type="ARBA" id="ARBA00022692"/>
    </source>
</evidence>
<protein>
    <recommendedName>
        <fullName evidence="7">Receptor ligand binding region domain-containing protein</fullName>
    </recommendedName>
</protein>
<evidence type="ECO:0000256" key="3">
    <source>
        <dbReference type="ARBA" id="ARBA00022989"/>
    </source>
</evidence>
<feature type="domain" description="Receptor ligand binding region" evidence="7">
    <location>
        <begin position="107"/>
        <end position="396"/>
    </location>
</feature>
<dbReference type="EMBL" id="MTYJ01000141">
    <property type="protein sequence ID" value="OQV12603.1"/>
    <property type="molecule type" value="Genomic_DNA"/>
</dbReference>
<proteinExistence type="predicted"/>
<keyword evidence="9" id="KW-1185">Reference proteome</keyword>
<feature type="signal peptide" evidence="6">
    <location>
        <begin position="1"/>
        <end position="18"/>
    </location>
</feature>